<keyword evidence="10" id="KW-0963">Cytoplasm</keyword>
<accession>A0A7C4H1Z8</accession>
<dbReference type="GO" id="GO:0000107">
    <property type="term" value="F:imidazoleglycerol-phosphate synthase activity"/>
    <property type="evidence" value="ECO:0007669"/>
    <property type="project" value="UniProtKB-UniRule"/>
</dbReference>
<evidence type="ECO:0000259" key="12">
    <source>
        <dbReference type="Pfam" id="PF00117"/>
    </source>
</evidence>
<dbReference type="NCBIfam" id="TIGR01855">
    <property type="entry name" value="IMP_synth_hisH"/>
    <property type="match status" value="1"/>
</dbReference>
<dbReference type="GO" id="GO:0004359">
    <property type="term" value="F:glutaminase activity"/>
    <property type="evidence" value="ECO:0007669"/>
    <property type="project" value="UniProtKB-EC"/>
</dbReference>
<evidence type="ECO:0000256" key="10">
    <source>
        <dbReference type="HAMAP-Rule" id="MF_00278"/>
    </source>
</evidence>
<keyword evidence="7 10" id="KW-0456">Lyase</keyword>
<dbReference type="Gene3D" id="3.40.50.880">
    <property type="match status" value="1"/>
</dbReference>
<dbReference type="UniPathway" id="UPA00031">
    <property type="reaction ID" value="UER00010"/>
</dbReference>
<comment type="pathway">
    <text evidence="1 10">Amino-acid biosynthesis; L-histidine biosynthesis; L-histidine from 5-phospho-alpha-D-ribose 1-diphosphate: step 5/9.</text>
</comment>
<evidence type="ECO:0000256" key="11">
    <source>
        <dbReference type="PIRSR" id="PIRSR000495-1"/>
    </source>
</evidence>
<keyword evidence="3 10" id="KW-0028">Amino-acid biosynthesis</keyword>
<comment type="subunit">
    <text evidence="2 10">Heterodimer of HisH and HisF.</text>
</comment>
<name>A0A7C4H1Z8_9CREN</name>
<dbReference type="GO" id="GO:0016829">
    <property type="term" value="F:lyase activity"/>
    <property type="evidence" value="ECO:0007669"/>
    <property type="project" value="UniProtKB-KW"/>
</dbReference>
<evidence type="ECO:0000256" key="4">
    <source>
        <dbReference type="ARBA" id="ARBA00022801"/>
    </source>
</evidence>
<keyword evidence="5 10" id="KW-0315">Glutamine amidotransferase</keyword>
<dbReference type="AlphaFoldDB" id="A0A7C4H1Z8"/>
<evidence type="ECO:0000256" key="3">
    <source>
        <dbReference type="ARBA" id="ARBA00022605"/>
    </source>
</evidence>
<evidence type="ECO:0000256" key="9">
    <source>
        <dbReference type="ARBA" id="ARBA00049534"/>
    </source>
</evidence>
<dbReference type="Pfam" id="PF00117">
    <property type="entry name" value="GATase"/>
    <property type="match status" value="1"/>
</dbReference>
<dbReference type="GO" id="GO:0005737">
    <property type="term" value="C:cytoplasm"/>
    <property type="evidence" value="ECO:0007669"/>
    <property type="project" value="UniProtKB-SubCell"/>
</dbReference>
<feature type="active site" description="Nucleophile" evidence="10 11">
    <location>
        <position position="76"/>
    </location>
</feature>
<evidence type="ECO:0000256" key="5">
    <source>
        <dbReference type="ARBA" id="ARBA00022962"/>
    </source>
</evidence>
<organism evidence="13">
    <name type="scientific">Ignisphaera aggregans</name>
    <dbReference type="NCBI Taxonomy" id="334771"/>
    <lineage>
        <taxon>Archaea</taxon>
        <taxon>Thermoproteota</taxon>
        <taxon>Thermoprotei</taxon>
        <taxon>Desulfurococcales</taxon>
        <taxon>Desulfurococcaceae</taxon>
        <taxon>Ignisphaera</taxon>
    </lineage>
</organism>
<dbReference type="EMBL" id="DTCA01000058">
    <property type="protein sequence ID" value="HGM07129.1"/>
    <property type="molecule type" value="Genomic_DNA"/>
</dbReference>
<reference evidence="13" key="1">
    <citation type="journal article" date="2020" name="mSystems">
        <title>Genome- and Community-Level Interaction Insights into Carbon Utilization and Element Cycling Functions of Hydrothermarchaeota in Hydrothermal Sediment.</title>
        <authorList>
            <person name="Zhou Z."/>
            <person name="Liu Y."/>
            <person name="Xu W."/>
            <person name="Pan J."/>
            <person name="Luo Z.H."/>
            <person name="Li M."/>
        </authorList>
    </citation>
    <scope>NUCLEOTIDE SEQUENCE [LARGE SCALE GENOMIC DNA]</scope>
    <source>
        <strain evidence="13">SpSt-658</strain>
    </source>
</reference>
<sequence>MKALVLNYGVGNLFSISSALKRVGFDVRISSDLEYDYDLLVLPGVGSFKALGPYIEKKGDLLKDVINKISAVLGICLGMQILFEYSTEYGYSKGLGILEGYVERIITSRKLPHIGWDKVYLFNRNEKCKVFAELNGKYVYFVHSYVVYPRHLDSICMLSHYDMLFPAAIAYRNIFGTQFHPEKSGSTGKQLLEAIAQWIKR</sequence>
<comment type="subcellular location">
    <subcellularLocation>
        <location evidence="10">Cytoplasm</location>
    </subcellularLocation>
</comment>
<dbReference type="PANTHER" id="PTHR42701">
    <property type="entry name" value="IMIDAZOLE GLYCEROL PHOSPHATE SYNTHASE SUBUNIT HISH"/>
    <property type="match status" value="1"/>
</dbReference>
<dbReference type="PIRSF" id="PIRSF000495">
    <property type="entry name" value="Amidotransf_hisH"/>
    <property type="match status" value="1"/>
</dbReference>
<dbReference type="InterPro" id="IPR010139">
    <property type="entry name" value="Imidazole-glycPsynth_HisH"/>
</dbReference>
<dbReference type="PANTHER" id="PTHR42701:SF1">
    <property type="entry name" value="IMIDAZOLE GLYCEROL PHOSPHATE SYNTHASE SUBUNIT HISH"/>
    <property type="match status" value="1"/>
</dbReference>
<dbReference type="HAMAP" id="MF_00278">
    <property type="entry name" value="HisH"/>
    <property type="match status" value="1"/>
</dbReference>
<dbReference type="PROSITE" id="PS51273">
    <property type="entry name" value="GATASE_TYPE_1"/>
    <property type="match status" value="1"/>
</dbReference>
<protein>
    <recommendedName>
        <fullName evidence="10">Imidazole glycerol phosphate synthase subunit HisH</fullName>
        <ecNumber evidence="10">4.3.2.10</ecNumber>
    </recommendedName>
    <alternativeName>
        <fullName evidence="10">IGP synthase glutaminase subunit</fullName>
        <ecNumber evidence="10">3.5.1.2</ecNumber>
    </alternativeName>
    <alternativeName>
        <fullName evidence="10">IGP synthase subunit HisH</fullName>
    </alternativeName>
    <alternativeName>
        <fullName evidence="10">ImGP synthase subunit HisH</fullName>
        <shortName evidence="10">IGPS subunit HisH</shortName>
    </alternativeName>
</protein>
<proteinExistence type="inferred from homology"/>
<dbReference type="EC" id="4.3.2.10" evidence="10"/>
<dbReference type="SUPFAM" id="SSF52317">
    <property type="entry name" value="Class I glutamine amidotransferase-like"/>
    <property type="match status" value="1"/>
</dbReference>
<evidence type="ECO:0000256" key="6">
    <source>
        <dbReference type="ARBA" id="ARBA00023102"/>
    </source>
</evidence>
<feature type="active site" evidence="10 11">
    <location>
        <position position="180"/>
    </location>
</feature>
<dbReference type="EC" id="3.5.1.2" evidence="10"/>
<dbReference type="InterPro" id="IPR017926">
    <property type="entry name" value="GATASE"/>
</dbReference>
<keyword evidence="4 10" id="KW-0378">Hydrolase</keyword>
<comment type="caution">
    <text evidence="13">The sequence shown here is derived from an EMBL/GenBank/DDBJ whole genome shotgun (WGS) entry which is preliminary data.</text>
</comment>
<evidence type="ECO:0000313" key="13">
    <source>
        <dbReference type="EMBL" id="HGM07129.1"/>
    </source>
</evidence>
<evidence type="ECO:0000256" key="2">
    <source>
        <dbReference type="ARBA" id="ARBA00011152"/>
    </source>
</evidence>
<evidence type="ECO:0000256" key="8">
    <source>
        <dbReference type="ARBA" id="ARBA00047838"/>
    </source>
</evidence>
<evidence type="ECO:0000256" key="1">
    <source>
        <dbReference type="ARBA" id="ARBA00005091"/>
    </source>
</evidence>
<evidence type="ECO:0000256" key="7">
    <source>
        <dbReference type="ARBA" id="ARBA00023239"/>
    </source>
</evidence>
<comment type="catalytic activity">
    <reaction evidence="9 10">
        <text>L-glutamine + H2O = L-glutamate + NH4(+)</text>
        <dbReference type="Rhea" id="RHEA:15889"/>
        <dbReference type="ChEBI" id="CHEBI:15377"/>
        <dbReference type="ChEBI" id="CHEBI:28938"/>
        <dbReference type="ChEBI" id="CHEBI:29985"/>
        <dbReference type="ChEBI" id="CHEBI:58359"/>
        <dbReference type="EC" id="3.5.1.2"/>
    </reaction>
</comment>
<keyword evidence="6 10" id="KW-0368">Histidine biosynthesis</keyword>
<comment type="catalytic activity">
    <reaction evidence="8 10">
        <text>5-[(5-phospho-1-deoxy-D-ribulos-1-ylimino)methylamino]-1-(5-phospho-beta-D-ribosyl)imidazole-4-carboxamide + L-glutamine = D-erythro-1-(imidazol-4-yl)glycerol 3-phosphate + 5-amino-1-(5-phospho-beta-D-ribosyl)imidazole-4-carboxamide + L-glutamate + H(+)</text>
        <dbReference type="Rhea" id="RHEA:24793"/>
        <dbReference type="ChEBI" id="CHEBI:15378"/>
        <dbReference type="ChEBI" id="CHEBI:29985"/>
        <dbReference type="ChEBI" id="CHEBI:58278"/>
        <dbReference type="ChEBI" id="CHEBI:58359"/>
        <dbReference type="ChEBI" id="CHEBI:58475"/>
        <dbReference type="ChEBI" id="CHEBI:58525"/>
        <dbReference type="EC" id="4.3.2.10"/>
    </reaction>
</comment>
<feature type="domain" description="Glutamine amidotransferase" evidence="12">
    <location>
        <begin position="7"/>
        <end position="191"/>
    </location>
</feature>
<gene>
    <name evidence="10 13" type="primary">hisH</name>
    <name evidence="13" type="ORF">ENU31_01780</name>
</gene>
<comment type="function">
    <text evidence="10">IGPS catalyzes the conversion of PRFAR and glutamine to IGP, AICAR and glutamate. The HisH subunit catalyzes the hydrolysis of glutamine to glutamate and ammonia as part of the synthesis of IGP and AICAR. The resulting ammonia molecule is channeled to the active site of HisF.</text>
</comment>
<feature type="active site" evidence="10 11">
    <location>
        <position position="182"/>
    </location>
</feature>
<dbReference type="InterPro" id="IPR029062">
    <property type="entry name" value="Class_I_gatase-like"/>
</dbReference>
<dbReference type="GO" id="GO:0000105">
    <property type="term" value="P:L-histidine biosynthetic process"/>
    <property type="evidence" value="ECO:0007669"/>
    <property type="project" value="UniProtKB-UniRule"/>
</dbReference>